<keyword evidence="4" id="KW-1185">Reference proteome</keyword>
<sequence length="176" mass="18894">MDRVVPGIVVVIVLLVVLFAMWWGWRRRRRARPGIAPLGVPAELGVEREGATVLYVATTQLLEPLERVAVTGLAYRAKARLAVHDAGVVIAIPGQADVFVPVSAVVEVGTATWAIDRVVEPGGLLFLSWTLGPETVDSYFRVQTPADKPRLIAAVEGIAPHATQSAARGESTEVNK</sequence>
<dbReference type="EMBL" id="PGFB01000002">
    <property type="protein sequence ID" value="PJJ63135.1"/>
    <property type="molecule type" value="Genomic_DNA"/>
</dbReference>
<protein>
    <recommendedName>
        <fullName evidence="2">PH domain-containing protein</fullName>
    </recommendedName>
</protein>
<evidence type="ECO:0000313" key="3">
    <source>
        <dbReference type="EMBL" id="PJJ63135.1"/>
    </source>
</evidence>
<dbReference type="OrthoDB" id="3826692at2"/>
<dbReference type="AlphaFoldDB" id="A0A2M9BYI1"/>
<keyword evidence="1" id="KW-0472">Membrane</keyword>
<dbReference type="Proteomes" id="UP000230161">
    <property type="component" value="Unassembled WGS sequence"/>
</dbReference>
<organism evidence="3 4">
    <name type="scientific">Compostimonas suwonensis</name>
    <dbReference type="NCBI Taxonomy" id="1048394"/>
    <lineage>
        <taxon>Bacteria</taxon>
        <taxon>Bacillati</taxon>
        <taxon>Actinomycetota</taxon>
        <taxon>Actinomycetes</taxon>
        <taxon>Micrococcales</taxon>
        <taxon>Microbacteriaceae</taxon>
        <taxon>Compostimonas</taxon>
    </lineage>
</organism>
<keyword evidence="1" id="KW-0812">Transmembrane</keyword>
<keyword evidence="1" id="KW-1133">Transmembrane helix</keyword>
<dbReference type="Pfam" id="PF25362">
    <property type="entry name" value="bPH_11"/>
    <property type="match status" value="1"/>
</dbReference>
<comment type="caution">
    <text evidence="3">The sequence shown here is derived from an EMBL/GenBank/DDBJ whole genome shotgun (WGS) entry which is preliminary data.</text>
</comment>
<reference evidence="3 4" key="1">
    <citation type="submission" date="2017-11" db="EMBL/GenBank/DDBJ databases">
        <title>Genomic Encyclopedia of Archaeal and Bacterial Type Strains, Phase II (KMG-II): From Individual Species to Whole Genera.</title>
        <authorList>
            <person name="Goeker M."/>
        </authorList>
    </citation>
    <scope>NUCLEOTIDE SEQUENCE [LARGE SCALE GENOMIC DNA]</scope>
    <source>
        <strain evidence="3 4">DSM 25625</strain>
    </source>
</reference>
<proteinExistence type="predicted"/>
<evidence type="ECO:0000313" key="4">
    <source>
        <dbReference type="Proteomes" id="UP000230161"/>
    </source>
</evidence>
<dbReference type="InterPro" id="IPR057446">
    <property type="entry name" value="PH_bac"/>
</dbReference>
<evidence type="ECO:0000256" key="1">
    <source>
        <dbReference type="SAM" id="Phobius"/>
    </source>
</evidence>
<accession>A0A2M9BYI1</accession>
<feature type="transmembrane region" description="Helical" evidence="1">
    <location>
        <begin position="6"/>
        <end position="25"/>
    </location>
</feature>
<name>A0A2M9BYI1_9MICO</name>
<dbReference type="RefSeq" id="WP_100343681.1">
    <property type="nucleotide sequence ID" value="NZ_PGFB01000002.1"/>
</dbReference>
<gene>
    <name evidence="3" type="ORF">CLV54_0791</name>
</gene>
<feature type="domain" description="PH" evidence="2">
    <location>
        <begin position="39"/>
        <end position="155"/>
    </location>
</feature>
<evidence type="ECO:0000259" key="2">
    <source>
        <dbReference type="Pfam" id="PF25362"/>
    </source>
</evidence>